<dbReference type="PROSITE" id="PS50948">
    <property type="entry name" value="PAN"/>
    <property type="match status" value="1"/>
</dbReference>
<sequence length="350" mass="38961">MSACCAAILTFVVVSWLLSSCLCEKGIVVSFIFQSPAGCPGELARESPVSEVVTSPSVISCSALCASSPDCQAITFDPDSRTCQLFPQSENCTGVKKAEEMMNYFVKEPQCQNGGTLQGRRCECPPGYIGQTCELGPMRDCFDYKMNGWLQSSGVHVIRPTDSVSFPVFCIAEGHVVFLRRLNNRVNFTRPWRDYRDGFGDISGSHWLGLEKMHILTSQDRVYQLRVQIALTNGTNIYTFYNNFTVRDGSQFYQFDFTVNAMANDCLSDLRRISFSTYDSDNDGDSSVNCASRHSGGWWFRGNTCSTCNPTGQLLQPANGLRTGVDSEVFWIKDLGDVVPFRIRFSLANM</sequence>
<dbReference type="InterPro" id="IPR050373">
    <property type="entry name" value="Fibrinogen_C-term_domain"/>
</dbReference>
<dbReference type="SMART" id="SM00186">
    <property type="entry name" value="FBG"/>
    <property type="match status" value="1"/>
</dbReference>
<dbReference type="InterPro" id="IPR014716">
    <property type="entry name" value="Fibrinogen_a/b/g_C_1"/>
</dbReference>
<dbReference type="STRING" id="400727.A0A2T7NUW9"/>
<dbReference type="PANTHER" id="PTHR19143">
    <property type="entry name" value="FIBRINOGEN/TENASCIN/ANGIOPOEITIN"/>
    <property type="match status" value="1"/>
</dbReference>
<dbReference type="InterPro" id="IPR003609">
    <property type="entry name" value="Pan_app"/>
</dbReference>
<feature type="domain" description="Apple" evidence="2">
    <location>
        <begin position="23"/>
        <end position="111"/>
    </location>
</feature>
<organism evidence="4 5">
    <name type="scientific">Pomacea canaliculata</name>
    <name type="common">Golden apple snail</name>
    <dbReference type="NCBI Taxonomy" id="400727"/>
    <lineage>
        <taxon>Eukaryota</taxon>
        <taxon>Metazoa</taxon>
        <taxon>Spiralia</taxon>
        <taxon>Lophotrochozoa</taxon>
        <taxon>Mollusca</taxon>
        <taxon>Gastropoda</taxon>
        <taxon>Caenogastropoda</taxon>
        <taxon>Architaenioglossa</taxon>
        <taxon>Ampullarioidea</taxon>
        <taxon>Ampullariidae</taxon>
        <taxon>Pomacea</taxon>
    </lineage>
</organism>
<evidence type="ECO:0000313" key="4">
    <source>
        <dbReference type="EMBL" id="PVD24963.1"/>
    </source>
</evidence>
<dbReference type="Gene3D" id="3.50.4.10">
    <property type="entry name" value="Hepatocyte Growth Factor"/>
    <property type="match status" value="1"/>
</dbReference>
<evidence type="ECO:0000313" key="5">
    <source>
        <dbReference type="Proteomes" id="UP000245119"/>
    </source>
</evidence>
<dbReference type="Pfam" id="PF00147">
    <property type="entry name" value="Fibrinogen_C"/>
    <property type="match status" value="1"/>
</dbReference>
<feature type="chain" id="PRO_5015750356" description="Fibrinogen C-terminal domain-containing protein" evidence="1">
    <location>
        <begin position="24"/>
        <end position="350"/>
    </location>
</feature>
<reference evidence="4 5" key="1">
    <citation type="submission" date="2018-04" db="EMBL/GenBank/DDBJ databases">
        <title>The genome of golden apple snail Pomacea canaliculata provides insight into stress tolerance and invasive adaptation.</title>
        <authorList>
            <person name="Liu C."/>
            <person name="Liu B."/>
            <person name="Ren Y."/>
            <person name="Zhang Y."/>
            <person name="Wang H."/>
            <person name="Li S."/>
            <person name="Jiang F."/>
            <person name="Yin L."/>
            <person name="Zhang G."/>
            <person name="Qian W."/>
            <person name="Fan W."/>
        </authorList>
    </citation>
    <scope>NUCLEOTIDE SEQUENCE [LARGE SCALE GENOMIC DNA]</scope>
    <source>
        <strain evidence="4">SZHN2017</strain>
        <tissue evidence="4">Muscle</tissue>
    </source>
</reference>
<dbReference type="SUPFAM" id="SSF56496">
    <property type="entry name" value="Fibrinogen C-terminal domain-like"/>
    <property type="match status" value="1"/>
</dbReference>
<dbReference type="SUPFAM" id="SSF57414">
    <property type="entry name" value="Hairpin loop containing domain-like"/>
    <property type="match status" value="1"/>
</dbReference>
<dbReference type="PROSITE" id="PS01186">
    <property type="entry name" value="EGF_2"/>
    <property type="match status" value="1"/>
</dbReference>
<keyword evidence="5" id="KW-1185">Reference proteome</keyword>
<evidence type="ECO:0008006" key="6">
    <source>
        <dbReference type="Google" id="ProtNLM"/>
    </source>
</evidence>
<dbReference type="InterPro" id="IPR036056">
    <property type="entry name" value="Fibrinogen-like_C"/>
</dbReference>
<protein>
    <recommendedName>
        <fullName evidence="6">Fibrinogen C-terminal domain-containing protein</fullName>
    </recommendedName>
</protein>
<dbReference type="InterPro" id="IPR000742">
    <property type="entry name" value="EGF"/>
</dbReference>
<evidence type="ECO:0000256" key="1">
    <source>
        <dbReference type="SAM" id="SignalP"/>
    </source>
</evidence>
<dbReference type="AlphaFoldDB" id="A0A2T7NUW9"/>
<dbReference type="PROSITE" id="PS00022">
    <property type="entry name" value="EGF_1"/>
    <property type="match status" value="1"/>
</dbReference>
<dbReference type="CDD" id="cd00054">
    <property type="entry name" value="EGF_CA"/>
    <property type="match status" value="1"/>
</dbReference>
<name>A0A2T7NUW9_POMCA</name>
<comment type="caution">
    <text evidence="4">The sequence shown here is derived from an EMBL/GenBank/DDBJ whole genome shotgun (WGS) entry which is preliminary data.</text>
</comment>
<dbReference type="Gene3D" id="3.90.215.10">
    <property type="entry name" value="Gamma Fibrinogen, chain A, domain 1"/>
    <property type="match status" value="1"/>
</dbReference>
<dbReference type="PROSITE" id="PS51406">
    <property type="entry name" value="FIBRINOGEN_C_2"/>
    <property type="match status" value="1"/>
</dbReference>
<keyword evidence="1" id="KW-0732">Signal</keyword>
<dbReference type="Proteomes" id="UP000245119">
    <property type="component" value="Linkage Group LG9"/>
</dbReference>
<feature type="signal peptide" evidence="1">
    <location>
        <begin position="1"/>
        <end position="23"/>
    </location>
</feature>
<evidence type="ECO:0000259" key="2">
    <source>
        <dbReference type="PROSITE" id="PS50948"/>
    </source>
</evidence>
<dbReference type="EMBL" id="PZQS01000009">
    <property type="protein sequence ID" value="PVD24963.1"/>
    <property type="molecule type" value="Genomic_DNA"/>
</dbReference>
<accession>A0A2T7NUW9</accession>
<dbReference type="GO" id="GO:0005615">
    <property type="term" value="C:extracellular space"/>
    <property type="evidence" value="ECO:0007669"/>
    <property type="project" value="TreeGrafter"/>
</dbReference>
<dbReference type="Pfam" id="PF00024">
    <property type="entry name" value="PAN_1"/>
    <property type="match status" value="1"/>
</dbReference>
<dbReference type="Gene3D" id="2.10.25.10">
    <property type="entry name" value="Laminin"/>
    <property type="match status" value="1"/>
</dbReference>
<dbReference type="OrthoDB" id="6081480at2759"/>
<evidence type="ECO:0000259" key="3">
    <source>
        <dbReference type="PROSITE" id="PS51406"/>
    </source>
</evidence>
<gene>
    <name evidence="4" type="ORF">C0Q70_15459</name>
</gene>
<dbReference type="InterPro" id="IPR002181">
    <property type="entry name" value="Fibrinogen_a/b/g_C_dom"/>
</dbReference>
<proteinExistence type="predicted"/>
<dbReference type="SUPFAM" id="SSF57196">
    <property type="entry name" value="EGF/Laminin"/>
    <property type="match status" value="1"/>
</dbReference>
<feature type="domain" description="Fibrinogen C-terminal" evidence="3">
    <location>
        <begin position="132"/>
        <end position="313"/>
    </location>
</feature>